<accession>A0A9W7WDR5</accession>
<evidence type="ECO:0000256" key="10">
    <source>
        <dbReference type="PIRSR" id="PIRSR038172-1"/>
    </source>
</evidence>
<dbReference type="Gene3D" id="1.10.510.10">
    <property type="entry name" value="Transferase(Phosphotransferase) domain 1"/>
    <property type="match status" value="1"/>
</dbReference>
<name>A0A9W7WDR5_TRIRA</name>
<keyword evidence="3 9" id="KW-0723">Serine/threonine-protein kinase</keyword>
<dbReference type="PIRSF" id="PIRSF038172">
    <property type="entry name" value="MAPKKKK"/>
    <property type="match status" value="1"/>
</dbReference>
<dbReference type="FunFam" id="1.10.510.10:FF:000031">
    <property type="entry name" value="Mitogen-activated protein kinase kinase kinase kinase"/>
    <property type="match status" value="1"/>
</dbReference>
<dbReference type="GO" id="GO:0008349">
    <property type="term" value="F:MAP kinase kinase kinase kinase activity"/>
    <property type="evidence" value="ECO:0007669"/>
    <property type="project" value="InterPro"/>
</dbReference>
<gene>
    <name evidence="14" type="ORF">IRJ41_013364</name>
</gene>
<evidence type="ECO:0000256" key="1">
    <source>
        <dbReference type="ARBA" id="ARBA00001946"/>
    </source>
</evidence>
<dbReference type="SUPFAM" id="SSF56112">
    <property type="entry name" value="Protein kinase-like (PK-like)"/>
    <property type="match status" value="1"/>
</dbReference>
<evidence type="ECO:0000256" key="2">
    <source>
        <dbReference type="ARBA" id="ARBA00008874"/>
    </source>
</evidence>
<dbReference type="AlphaFoldDB" id="A0A9W7WDR5"/>
<dbReference type="InterPro" id="IPR021160">
    <property type="entry name" value="MAPKKKK"/>
</dbReference>
<reference evidence="14" key="1">
    <citation type="submission" date="2021-02" db="EMBL/GenBank/DDBJ databases">
        <title>Comparative genomics reveals that relaxation of natural selection precedes convergent phenotypic evolution of cavefish.</title>
        <authorList>
            <person name="Peng Z."/>
        </authorList>
    </citation>
    <scope>NUCLEOTIDE SEQUENCE</scope>
    <source>
        <tissue evidence="14">Muscle</tissue>
    </source>
</reference>
<dbReference type="GO" id="GO:0005524">
    <property type="term" value="F:ATP binding"/>
    <property type="evidence" value="ECO:0007669"/>
    <property type="project" value="UniProtKB-UniRule"/>
</dbReference>
<comment type="similarity">
    <text evidence="2 9">Belongs to the protein kinase superfamily. STE Ser/Thr protein kinase family. STE20 subfamily.</text>
</comment>
<organism evidence="14 15">
    <name type="scientific">Triplophysa rosa</name>
    <name type="common">Cave loach</name>
    <dbReference type="NCBI Taxonomy" id="992332"/>
    <lineage>
        <taxon>Eukaryota</taxon>
        <taxon>Metazoa</taxon>
        <taxon>Chordata</taxon>
        <taxon>Craniata</taxon>
        <taxon>Vertebrata</taxon>
        <taxon>Euteleostomi</taxon>
        <taxon>Actinopterygii</taxon>
        <taxon>Neopterygii</taxon>
        <taxon>Teleostei</taxon>
        <taxon>Ostariophysi</taxon>
        <taxon>Cypriniformes</taxon>
        <taxon>Nemacheilidae</taxon>
        <taxon>Triplophysa</taxon>
    </lineage>
</organism>
<dbReference type="InterPro" id="IPR001180">
    <property type="entry name" value="CNH_dom"/>
</dbReference>
<dbReference type="Pfam" id="PF00069">
    <property type="entry name" value="Pkinase"/>
    <property type="match status" value="1"/>
</dbReference>
<feature type="region of interest" description="Disordered" evidence="11">
    <location>
        <begin position="342"/>
        <end position="480"/>
    </location>
</feature>
<feature type="domain" description="CNH" evidence="13">
    <location>
        <begin position="502"/>
        <end position="813"/>
    </location>
</feature>
<dbReference type="PANTHER" id="PTHR48012:SF17">
    <property type="entry name" value="MITOGEN-ACTIVATED PROTEIN KINASE KINASE KINASE KINASE 3"/>
    <property type="match status" value="1"/>
</dbReference>
<dbReference type="InterPro" id="IPR000719">
    <property type="entry name" value="Prot_kinase_dom"/>
</dbReference>
<evidence type="ECO:0000256" key="3">
    <source>
        <dbReference type="ARBA" id="ARBA00022527"/>
    </source>
</evidence>
<dbReference type="PROSITE" id="PS50011">
    <property type="entry name" value="PROTEIN_KINASE_DOM"/>
    <property type="match status" value="1"/>
</dbReference>
<feature type="compositionally biased region" description="Acidic residues" evidence="11">
    <location>
        <begin position="351"/>
        <end position="366"/>
    </location>
</feature>
<evidence type="ECO:0000313" key="14">
    <source>
        <dbReference type="EMBL" id="KAI7795274.1"/>
    </source>
</evidence>
<comment type="caution">
    <text evidence="14">The sequence shown here is derived from an EMBL/GenBank/DDBJ whole genome shotgun (WGS) entry which is preliminary data.</text>
</comment>
<evidence type="ECO:0000313" key="15">
    <source>
        <dbReference type="Proteomes" id="UP001059041"/>
    </source>
</evidence>
<feature type="active site" description="Proton acceptor" evidence="10">
    <location>
        <position position="73"/>
    </location>
</feature>
<dbReference type="EMBL" id="JAFHDT010000020">
    <property type="protein sequence ID" value="KAI7795274.1"/>
    <property type="molecule type" value="Genomic_DNA"/>
</dbReference>
<dbReference type="Proteomes" id="UP001059041">
    <property type="component" value="Linkage Group LG20"/>
</dbReference>
<evidence type="ECO:0000256" key="9">
    <source>
        <dbReference type="PIRNR" id="PIRNR038172"/>
    </source>
</evidence>
<sequence>MMKDCKHSNIVAYFGSYLRRDKLWICMEYCGGGSLQDIYHVTGPLTESQIAYVTRETLQGLYYLHNKGKMHRDIKGANILFTDNGYVKLADFGVSAQITATLAKRKSFIGTPYWMAPEVAAVERKGGYNHLCDIWAVGITAIELAELQPPMFDLHPMRALFLMTKSNFQPPKLKDKVKWTNNFHNFVKLALTKNPKKRLPADKLLQHPFVSQPLSRILAIELLDKANNPDHSSYTDLDDDDPEPEPPVSVPHRIRSASRNSREGKTLSEINFGQVKFDAPLTTETKPHHELLDTDDFLDCAEEIYYTARSNLDLQMDYEQGSPKGSILGGNKSLLKSVEEELHQRGHEAHLEDDDEGEDDGDDHDDELQHTKNFTMRPKVPPPLPPKPKPSPGPHQSPSADHDSNHGTIKRCPGTESPARSSTNVPPRPPPPRLPAHKLSSLGNGIGQSEHSPSAESQSTMPPAVPIPKDKKDFLKPISNGLPPTPKVHMGACFSKVFNGCPLKIHCATSWINPDTRDQYLIFGAEEGIYTLNLNELHETSMEQLVPRRCTWLYVMSNSLLSISGKASHLYSHSLAGLFEHARQMQKLPVAIPTHKFPDKIVPRKFSVSNKIPDTKGCQRCCVVRNPYTGHKYLCGAFQSSIVLFEWVESMQKFMLVKNIDFPLPCPLEVFEMLVVPEHQYPLICIAVSKGTELHQVVRFETLNTNSTSNWFTDADTPQSCVIHVTQLERDTILVCLDRCIKIVNLQGRLKSSRKLSAELTFNFQIESIVCLQDSVLAFWRHGMQGRSFKSNEITQEISDNSRIFRLLGSDRVVVLESRPTDNPTANSNLYILAGHENSY</sequence>
<dbReference type="EC" id="2.7.11.1" evidence="9"/>
<dbReference type="CDD" id="cd06613">
    <property type="entry name" value="STKc_MAP4K3_like"/>
    <property type="match status" value="1"/>
</dbReference>
<dbReference type="GO" id="GO:0005737">
    <property type="term" value="C:cytoplasm"/>
    <property type="evidence" value="ECO:0007669"/>
    <property type="project" value="TreeGrafter"/>
</dbReference>
<evidence type="ECO:0000256" key="4">
    <source>
        <dbReference type="ARBA" id="ARBA00022553"/>
    </source>
</evidence>
<comment type="function">
    <text evidence="9">Serine/threonine kinase that plays a role in the response to environmental stress. Appears to act upstream of the JUN N-terminal pathway.</text>
</comment>
<dbReference type="InterPro" id="IPR050629">
    <property type="entry name" value="STE20/SPS1-PAK"/>
</dbReference>
<dbReference type="SMART" id="SM00220">
    <property type="entry name" value="S_TKc"/>
    <property type="match status" value="1"/>
</dbReference>
<evidence type="ECO:0000259" key="12">
    <source>
        <dbReference type="PROSITE" id="PS50011"/>
    </source>
</evidence>
<evidence type="ECO:0000256" key="5">
    <source>
        <dbReference type="ARBA" id="ARBA00022679"/>
    </source>
</evidence>
<feature type="compositionally biased region" description="Polar residues" evidence="11">
    <location>
        <begin position="441"/>
        <end position="461"/>
    </location>
</feature>
<comment type="catalytic activity">
    <reaction evidence="9">
        <text>L-threonyl-[protein] + ATP = O-phospho-L-threonyl-[protein] + ADP + H(+)</text>
        <dbReference type="Rhea" id="RHEA:46608"/>
        <dbReference type="Rhea" id="RHEA-COMP:11060"/>
        <dbReference type="Rhea" id="RHEA-COMP:11605"/>
        <dbReference type="ChEBI" id="CHEBI:15378"/>
        <dbReference type="ChEBI" id="CHEBI:30013"/>
        <dbReference type="ChEBI" id="CHEBI:30616"/>
        <dbReference type="ChEBI" id="CHEBI:61977"/>
        <dbReference type="ChEBI" id="CHEBI:456216"/>
        <dbReference type="EC" id="2.7.11.1"/>
    </reaction>
</comment>
<keyword evidence="4" id="KW-0597">Phosphoprotein</keyword>
<dbReference type="Pfam" id="PF00780">
    <property type="entry name" value="CNH"/>
    <property type="match status" value="1"/>
</dbReference>
<proteinExistence type="inferred from homology"/>
<feature type="region of interest" description="Disordered" evidence="11">
    <location>
        <begin position="229"/>
        <end position="267"/>
    </location>
</feature>
<feature type="domain" description="Protein kinase" evidence="12">
    <location>
        <begin position="1"/>
        <end position="210"/>
    </location>
</feature>
<dbReference type="PANTHER" id="PTHR48012">
    <property type="entry name" value="STERILE20-LIKE KINASE, ISOFORM B-RELATED"/>
    <property type="match status" value="1"/>
</dbReference>
<comment type="catalytic activity">
    <reaction evidence="9">
        <text>L-seryl-[protein] + ATP = O-phospho-L-seryl-[protein] + ADP + H(+)</text>
        <dbReference type="Rhea" id="RHEA:17989"/>
        <dbReference type="Rhea" id="RHEA-COMP:9863"/>
        <dbReference type="Rhea" id="RHEA-COMP:11604"/>
        <dbReference type="ChEBI" id="CHEBI:15378"/>
        <dbReference type="ChEBI" id="CHEBI:29999"/>
        <dbReference type="ChEBI" id="CHEBI:30616"/>
        <dbReference type="ChEBI" id="CHEBI:83421"/>
        <dbReference type="ChEBI" id="CHEBI:456216"/>
        <dbReference type="EC" id="2.7.11.1"/>
    </reaction>
</comment>
<keyword evidence="8 9" id="KW-0067">ATP-binding</keyword>
<evidence type="ECO:0000256" key="7">
    <source>
        <dbReference type="ARBA" id="ARBA00022777"/>
    </source>
</evidence>
<dbReference type="PROSITE" id="PS50219">
    <property type="entry name" value="CNH"/>
    <property type="match status" value="1"/>
</dbReference>
<evidence type="ECO:0000256" key="11">
    <source>
        <dbReference type="SAM" id="MobiDB-lite"/>
    </source>
</evidence>
<comment type="cofactor">
    <cofactor evidence="1 9">
        <name>Mg(2+)</name>
        <dbReference type="ChEBI" id="CHEBI:18420"/>
    </cofactor>
</comment>
<dbReference type="InterPro" id="IPR011009">
    <property type="entry name" value="Kinase-like_dom_sf"/>
</dbReference>
<evidence type="ECO:0000256" key="6">
    <source>
        <dbReference type="ARBA" id="ARBA00022741"/>
    </source>
</evidence>
<keyword evidence="15" id="KW-1185">Reference proteome</keyword>
<feature type="compositionally biased region" description="Pro residues" evidence="11">
    <location>
        <begin position="379"/>
        <end position="395"/>
    </location>
</feature>
<evidence type="ECO:0000259" key="13">
    <source>
        <dbReference type="PROSITE" id="PS50219"/>
    </source>
</evidence>
<protein>
    <recommendedName>
        <fullName evidence="9">Mitogen-activated protein kinase kinase kinase kinase</fullName>
        <ecNumber evidence="9">2.7.11.1</ecNumber>
    </recommendedName>
</protein>
<keyword evidence="6 9" id="KW-0547">Nucleotide-binding</keyword>
<evidence type="ECO:0000256" key="8">
    <source>
        <dbReference type="ARBA" id="ARBA00022840"/>
    </source>
</evidence>
<keyword evidence="7 9" id="KW-0418">Kinase</keyword>
<keyword evidence="5 9" id="KW-0808">Transferase</keyword>
<dbReference type="SMART" id="SM00036">
    <property type="entry name" value="CNH"/>
    <property type="match status" value="1"/>
</dbReference>